<name>R7SFG4_CONPW</name>
<dbReference type="Gene3D" id="6.10.110.10">
    <property type="match status" value="1"/>
</dbReference>
<dbReference type="EMBL" id="JH711591">
    <property type="protein sequence ID" value="EIW74615.1"/>
    <property type="molecule type" value="Genomic_DNA"/>
</dbReference>
<feature type="transmembrane region" description="Helical" evidence="1">
    <location>
        <begin position="188"/>
        <end position="212"/>
    </location>
</feature>
<dbReference type="Proteomes" id="UP000053558">
    <property type="component" value="Unassembled WGS sequence"/>
</dbReference>
<feature type="transmembrane region" description="Helical" evidence="1">
    <location>
        <begin position="155"/>
        <end position="176"/>
    </location>
</feature>
<dbReference type="AlphaFoldDB" id="R7SFG4"/>
<evidence type="ECO:0000313" key="2">
    <source>
        <dbReference type="EMBL" id="EIW74615.1"/>
    </source>
</evidence>
<keyword evidence="1" id="KW-0472">Membrane</keyword>
<dbReference type="GeneID" id="19211015"/>
<dbReference type="OrthoDB" id="3068660at2759"/>
<organism evidence="2 3">
    <name type="scientific">Coniophora puteana (strain RWD-64-598)</name>
    <name type="common">Brown rot fungus</name>
    <dbReference type="NCBI Taxonomy" id="741705"/>
    <lineage>
        <taxon>Eukaryota</taxon>
        <taxon>Fungi</taxon>
        <taxon>Dikarya</taxon>
        <taxon>Basidiomycota</taxon>
        <taxon>Agaricomycotina</taxon>
        <taxon>Agaricomycetes</taxon>
        <taxon>Agaricomycetidae</taxon>
        <taxon>Boletales</taxon>
        <taxon>Coniophorineae</taxon>
        <taxon>Coniophoraceae</taxon>
        <taxon>Coniophora</taxon>
    </lineage>
</organism>
<dbReference type="InterPro" id="IPR038213">
    <property type="entry name" value="IFI6/IFI27-like_sf"/>
</dbReference>
<sequence length="257" mass="25701">MPAGPLDFRRALFTFARDAVVAGQSAGPVFGAVAHNAGSAIHNAALHVAATAPLALAATAQNIGAVTETTLHAVRDAVAAALSAAPLIAQDTAFVAHFAALHAKDGLVEGVKQASEKIRAFYRDNPKMVTVALIGLGLALALPPVGILVLNALGWQAGGVAAGSAATVIQSILYGANTAGVFSVLQSIGATAVVSLPALIAGLGIVGTALGLKFANEHQAAALLASNGTGVLQLSNAETTPLLQSEGENTNEEVREK</sequence>
<keyword evidence="1" id="KW-0812">Transmembrane</keyword>
<accession>R7SFG4</accession>
<keyword evidence="3" id="KW-1185">Reference proteome</keyword>
<feature type="transmembrane region" description="Helical" evidence="1">
    <location>
        <begin position="128"/>
        <end position="149"/>
    </location>
</feature>
<keyword evidence="1" id="KW-1133">Transmembrane helix</keyword>
<protein>
    <submittedName>
        <fullName evidence="2">Uncharacterized protein</fullName>
    </submittedName>
</protein>
<evidence type="ECO:0000313" key="3">
    <source>
        <dbReference type="Proteomes" id="UP000053558"/>
    </source>
</evidence>
<reference evidence="3" key="1">
    <citation type="journal article" date="2012" name="Science">
        <title>The Paleozoic origin of enzymatic lignin decomposition reconstructed from 31 fungal genomes.</title>
        <authorList>
            <person name="Floudas D."/>
            <person name="Binder M."/>
            <person name="Riley R."/>
            <person name="Barry K."/>
            <person name="Blanchette R.A."/>
            <person name="Henrissat B."/>
            <person name="Martinez A.T."/>
            <person name="Otillar R."/>
            <person name="Spatafora J.W."/>
            <person name="Yadav J.S."/>
            <person name="Aerts A."/>
            <person name="Benoit I."/>
            <person name="Boyd A."/>
            <person name="Carlson A."/>
            <person name="Copeland A."/>
            <person name="Coutinho P.M."/>
            <person name="de Vries R.P."/>
            <person name="Ferreira P."/>
            <person name="Findley K."/>
            <person name="Foster B."/>
            <person name="Gaskell J."/>
            <person name="Glotzer D."/>
            <person name="Gorecki P."/>
            <person name="Heitman J."/>
            <person name="Hesse C."/>
            <person name="Hori C."/>
            <person name="Igarashi K."/>
            <person name="Jurgens J.A."/>
            <person name="Kallen N."/>
            <person name="Kersten P."/>
            <person name="Kohler A."/>
            <person name="Kuees U."/>
            <person name="Kumar T.K.A."/>
            <person name="Kuo A."/>
            <person name="LaButti K."/>
            <person name="Larrondo L.F."/>
            <person name="Lindquist E."/>
            <person name="Ling A."/>
            <person name="Lombard V."/>
            <person name="Lucas S."/>
            <person name="Lundell T."/>
            <person name="Martin R."/>
            <person name="McLaughlin D.J."/>
            <person name="Morgenstern I."/>
            <person name="Morin E."/>
            <person name="Murat C."/>
            <person name="Nagy L.G."/>
            <person name="Nolan M."/>
            <person name="Ohm R.A."/>
            <person name="Patyshakuliyeva A."/>
            <person name="Rokas A."/>
            <person name="Ruiz-Duenas F.J."/>
            <person name="Sabat G."/>
            <person name="Salamov A."/>
            <person name="Samejima M."/>
            <person name="Schmutz J."/>
            <person name="Slot J.C."/>
            <person name="St John F."/>
            <person name="Stenlid J."/>
            <person name="Sun H."/>
            <person name="Sun S."/>
            <person name="Syed K."/>
            <person name="Tsang A."/>
            <person name="Wiebenga A."/>
            <person name="Young D."/>
            <person name="Pisabarro A."/>
            <person name="Eastwood D.C."/>
            <person name="Martin F."/>
            <person name="Cullen D."/>
            <person name="Grigoriev I.V."/>
            <person name="Hibbett D.S."/>
        </authorList>
    </citation>
    <scope>NUCLEOTIDE SEQUENCE [LARGE SCALE GENOMIC DNA]</scope>
    <source>
        <strain evidence="3">RWD-64-598 SS2</strain>
    </source>
</reference>
<dbReference type="KEGG" id="cput:CONPUDRAFT_85776"/>
<dbReference type="RefSeq" id="XP_007775220.1">
    <property type="nucleotide sequence ID" value="XM_007777030.1"/>
</dbReference>
<evidence type="ECO:0000256" key="1">
    <source>
        <dbReference type="SAM" id="Phobius"/>
    </source>
</evidence>
<proteinExistence type="predicted"/>
<gene>
    <name evidence="2" type="ORF">CONPUDRAFT_85776</name>
</gene>